<keyword evidence="3" id="KW-1185">Reference proteome</keyword>
<dbReference type="RefSeq" id="WP_382210322.1">
    <property type="nucleotide sequence ID" value="NZ_JBHSZH010000005.1"/>
</dbReference>
<name>A0ABD5WPC0_9EURY</name>
<dbReference type="AlphaFoldDB" id="A0ABD5WPC0"/>
<evidence type="ECO:0000256" key="1">
    <source>
        <dbReference type="SAM" id="MobiDB-lite"/>
    </source>
</evidence>
<evidence type="ECO:0000313" key="2">
    <source>
        <dbReference type="EMBL" id="MFC7082362.1"/>
    </source>
</evidence>
<evidence type="ECO:0008006" key="4">
    <source>
        <dbReference type="Google" id="ProtNLM"/>
    </source>
</evidence>
<feature type="region of interest" description="Disordered" evidence="1">
    <location>
        <begin position="188"/>
        <end position="273"/>
    </location>
</feature>
<organism evidence="2 3">
    <name type="scientific">Halorussus caseinilyticus</name>
    <dbReference type="NCBI Taxonomy" id="3034025"/>
    <lineage>
        <taxon>Archaea</taxon>
        <taxon>Methanobacteriati</taxon>
        <taxon>Methanobacteriota</taxon>
        <taxon>Stenosarchaea group</taxon>
        <taxon>Halobacteria</taxon>
        <taxon>Halobacteriales</taxon>
        <taxon>Haladaptataceae</taxon>
        <taxon>Halorussus</taxon>
    </lineage>
</organism>
<evidence type="ECO:0000313" key="3">
    <source>
        <dbReference type="Proteomes" id="UP001596407"/>
    </source>
</evidence>
<protein>
    <recommendedName>
        <fullName evidence="4">Sulfatase N-terminal domain-containing protein</fullName>
    </recommendedName>
</protein>
<gene>
    <name evidence="2" type="ORF">ACFQJ6_22040</name>
</gene>
<dbReference type="Proteomes" id="UP001596407">
    <property type="component" value="Unassembled WGS sequence"/>
</dbReference>
<sequence>MYSLEQLRQGVENPRAALRELNRLYWTRLGGRDYNTGGTALFEEDWDNCLILDGCRYDTFADVGREFDLDGTLDSRESRGSATAEFHEVVDVWGDAIDYGDDGVPPEPLAEAARDAAVEYPDKRLLVHFVQPHAPYLGERGRAAFPDYRSNPLADKFLGRIDAPERLLRTVYRENLELVLSEVEGLLPDLPERRPSPPTTGCCWANASSRPDSGLRPPRASLHRRDGRSPVVRSPQRSQKEPRRRTLGGRVRREADRGGGRTGPRASGADGVPVVLRVSVRAAYQRPFRRDASTPRQ</sequence>
<proteinExistence type="predicted"/>
<dbReference type="EMBL" id="JBHSZH010000005">
    <property type="protein sequence ID" value="MFC7082362.1"/>
    <property type="molecule type" value="Genomic_DNA"/>
</dbReference>
<comment type="caution">
    <text evidence="2">The sequence shown here is derived from an EMBL/GenBank/DDBJ whole genome shotgun (WGS) entry which is preliminary data.</text>
</comment>
<reference evidence="2 3" key="1">
    <citation type="journal article" date="2019" name="Int. J. Syst. Evol. Microbiol.">
        <title>The Global Catalogue of Microorganisms (GCM) 10K type strain sequencing project: providing services to taxonomists for standard genome sequencing and annotation.</title>
        <authorList>
            <consortium name="The Broad Institute Genomics Platform"/>
            <consortium name="The Broad Institute Genome Sequencing Center for Infectious Disease"/>
            <person name="Wu L."/>
            <person name="Ma J."/>
        </authorList>
    </citation>
    <scope>NUCLEOTIDE SEQUENCE [LARGE SCALE GENOMIC DNA]</scope>
    <source>
        <strain evidence="2 3">DT72</strain>
    </source>
</reference>
<accession>A0ABD5WPC0</accession>